<feature type="non-terminal residue" evidence="1">
    <location>
        <position position="1"/>
    </location>
</feature>
<evidence type="ECO:0000313" key="2">
    <source>
        <dbReference type="Proteomes" id="UP001139981"/>
    </source>
</evidence>
<sequence length="354" mass="39248">AMYSPMAPLMAVTATVYYALFSFVYAYKFMNVYDDDSFRLGGRIAVKLLQQRWVSLYVSQAVFCGAFAIRTSTRKTIQARIQLVLACATLAGTFVVHMLAKRRLYPLLLHPVLPPEDIATSSQVAQDAACATFPAEPAETTELRLYIDQIQDNPSIQEMSHGALPRHSYAEPATDNRAELAQPTDKISMEQLLSTTTPLVYEPWRVDPRPETAKVGPGARLLRDVDTNTPMLWQDEMTDPGFAFIWLPDVHTENDGDLTAATVPANTECIMPSGGNLERRPSCKKAVDTVEDGAGDARCFDLQTIADMLCAEINYRLGSYGCVVTMHAVLDKLGIRATTPTRPEKPVHPMMRRV</sequence>
<reference evidence="1" key="1">
    <citation type="submission" date="2022-07" db="EMBL/GenBank/DDBJ databases">
        <title>Phylogenomic reconstructions and comparative analyses of Kickxellomycotina fungi.</title>
        <authorList>
            <person name="Reynolds N.K."/>
            <person name="Stajich J.E."/>
            <person name="Barry K."/>
            <person name="Grigoriev I.V."/>
            <person name="Crous P."/>
            <person name="Smith M.E."/>
        </authorList>
    </citation>
    <scope>NUCLEOTIDE SEQUENCE</scope>
    <source>
        <strain evidence="1">CBS 190363</strain>
    </source>
</reference>
<accession>A0ACC1LX79</accession>
<evidence type="ECO:0000313" key="1">
    <source>
        <dbReference type="EMBL" id="KAJ2889407.1"/>
    </source>
</evidence>
<comment type="caution">
    <text evidence="1">The sequence shown here is derived from an EMBL/GenBank/DDBJ whole genome shotgun (WGS) entry which is preliminary data.</text>
</comment>
<proteinExistence type="predicted"/>
<organism evidence="1 2">
    <name type="scientific">Coemansia aciculifera</name>
    <dbReference type="NCBI Taxonomy" id="417176"/>
    <lineage>
        <taxon>Eukaryota</taxon>
        <taxon>Fungi</taxon>
        <taxon>Fungi incertae sedis</taxon>
        <taxon>Zoopagomycota</taxon>
        <taxon>Kickxellomycotina</taxon>
        <taxon>Kickxellomycetes</taxon>
        <taxon>Kickxellales</taxon>
        <taxon>Kickxellaceae</taxon>
        <taxon>Coemansia</taxon>
    </lineage>
</organism>
<name>A0ACC1LX79_9FUNG</name>
<protein>
    <submittedName>
        <fullName evidence="1">Uncharacterized protein</fullName>
    </submittedName>
</protein>
<dbReference type="Proteomes" id="UP001139981">
    <property type="component" value="Unassembled WGS sequence"/>
</dbReference>
<gene>
    <name evidence="1" type="ORF">IWW38_004731</name>
</gene>
<keyword evidence="2" id="KW-1185">Reference proteome</keyword>
<dbReference type="EMBL" id="JANBVB010001851">
    <property type="protein sequence ID" value="KAJ2889407.1"/>
    <property type="molecule type" value="Genomic_DNA"/>
</dbReference>